<evidence type="ECO:0000313" key="3">
    <source>
        <dbReference type="EMBL" id="DAF46395.1"/>
    </source>
</evidence>
<dbReference type="EMBL" id="BK032536">
    <property type="protein sequence ID" value="DAF46395.1"/>
    <property type="molecule type" value="Genomic_DNA"/>
</dbReference>
<organism evidence="3">
    <name type="scientific">Podoviridae sp. ctsUe5</name>
    <dbReference type="NCBI Taxonomy" id="2827750"/>
    <lineage>
        <taxon>Viruses</taxon>
        <taxon>Duplodnaviria</taxon>
        <taxon>Heunggongvirae</taxon>
        <taxon>Uroviricota</taxon>
        <taxon>Caudoviricetes</taxon>
    </lineage>
</organism>
<feature type="region of interest" description="Disordered" evidence="1">
    <location>
        <begin position="280"/>
        <end position="307"/>
    </location>
</feature>
<feature type="transmembrane region" description="Helical" evidence="2">
    <location>
        <begin position="12"/>
        <end position="35"/>
    </location>
</feature>
<name>A0A8S5S6F4_9CAUD</name>
<feature type="transmembrane region" description="Helical" evidence="2">
    <location>
        <begin position="223"/>
        <end position="244"/>
    </location>
</feature>
<keyword evidence="2" id="KW-0812">Transmembrane</keyword>
<feature type="transmembrane region" description="Helical" evidence="2">
    <location>
        <begin position="47"/>
        <end position="65"/>
    </location>
</feature>
<evidence type="ECO:0000256" key="2">
    <source>
        <dbReference type="SAM" id="Phobius"/>
    </source>
</evidence>
<keyword evidence="2" id="KW-0472">Membrane</keyword>
<accession>A0A8S5S6F4</accession>
<feature type="transmembrane region" description="Helical" evidence="2">
    <location>
        <begin position="198"/>
        <end position="217"/>
    </location>
</feature>
<proteinExistence type="predicted"/>
<protein>
    <submittedName>
        <fullName evidence="3">Uncharacterized protein</fullName>
    </submittedName>
</protein>
<reference evidence="3" key="1">
    <citation type="journal article" date="2021" name="Proc. Natl. Acad. Sci. U.S.A.">
        <title>A Catalog of Tens of Thousands of Viruses from Human Metagenomes Reveals Hidden Associations with Chronic Diseases.</title>
        <authorList>
            <person name="Tisza M.J."/>
            <person name="Buck C.B."/>
        </authorList>
    </citation>
    <scope>NUCLEOTIDE SEQUENCE</scope>
    <source>
        <strain evidence="3">CtsUe5</strain>
    </source>
</reference>
<evidence type="ECO:0000256" key="1">
    <source>
        <dbReference type="SAM" id="MobiDB-lite"/>
    </source>
</evidence>
<sequence>MKKVNDLSTQKVMTTIVKWGTQIVFLISIVIVSYLSFVDDFKIKPSLKNVSILSAVAAVLNWIVWDSWYTSMYEKSITLDRNNPEYSVHRRYYNARKGWKYNELQDCIRKYNRNFVEQWKADVEDITGRNIAEIESGGYKHHDHKRLIRKIKKHAYPKSGIKTPKDMLYVLSVNASDSMKLRIHKAEHYHTFGKFKKAFSSVLSMIFAASIAVSFIKDGWQEAMFTLLLMVAVLFSSLFFGAMAGAAGARMKLATCEEICELLEEWKNVPPSEEPFAKHQVAVPEEPTQAPPTQDIVKEEGSVIELT</sequence>
<keyword evidence="2" id="KW-1133">Transmembrane helix</keyword>